<dbReference type="EMBL" id="QPMH01000003">
    <property type="protein sequence ID" value="RDD63002.1"/>
    <property type="molecule type" value="Genomic_DNA"/>
</dbReference>
<dbReference type="GO" id="GO:0004803">
    <property type="term" value="F:transposase activity"/>
    <property type="evidence" value="ECO:0007669"/>
    <property type="project" value="InterPro"/>
</dbReference>
<comment type="caution">
    <text evidence="1">The sequence shown here is derived from an EMBL/GenBank/DDBJ whole genome shotgun (WGS) entry which is preliminary data.</text>
</comment>
<protein>
    <submittedName>
        <fullName evidence="1">Transposase</fullName>
    </submittedName>
</protein>
<sequence length="150" mass="16336">MATDAGEQDDLARPSRCARFRVLPARSSAALLTFSPKSDPPGGGVSRGIPATGGELIMKRSRFKEEQIIAILKEAKAGEMPANAVCRKHDISEQTSYRWKSEFGGGEVSDAKRLKAIEEENRRLKTLVADLTLDDAALKGLLINVWSAPR</sequence>
<name>A0A369TDT4_9PROT</name>
<evidence type="ECO:0000313" key="1">
    <source>
        <dbReference type="EMBL" id="RDD63002.1"/>
    </source>
</evidence>
<organism evidence="1 2">
    <name type="scientific">Ferruginivarius sediminum</name>
    <dbReference type="NCBI Taxonomy" id="2661937"/>
    <lineage>
        <taxon>Bacteria</taxon>
        <taxon>Pseudomonadati</taxon>
        <taxon>Pseudomonadota</taxon>
        <taxon>Alphaproteobacteria</taxon>
        <taxon>Rhodospirillales</taxon>
        <taxon>Rhodospirillaceae</taxon>
        <taxon>Ferruginivarius</taxon>
    </lineage>
</organism>
<dbReference type="Pfam" id="PF01527">
    <property type="entry name" value="HTH_Tnp_1"/>
    <property type="match status" value="1"/>
</dbReference>
<dbReference type="SUPFAM" id="SSF46689">
    <property type="entry name" value="Homeodomain-like"/>
    <property type="match status" value="1"/>
</dbReference>
<dbReference type="GO" id="GO:0003677">
    <property type="term" value="F:DNA binding"/>
    <property type="evidence" value="ECO:0007669"/>
    <property type="project" value="InterPro"/>
</dbReference>
<reference evidence="1 2" key="1">
    <citation type="submission" date="2018-07" db="EMBL/GenBank/DDBJ databases">
        <title>Venubactetium sediminum gen. nov., sp. nov., isolated from a marine solar saltern.</title>
        <authorList>
            <person name="Wang S."/>
        </authorList>
    </citation>
    <scope>NUCLEOTIDE SEQUENCE [LARGE SCALE GENOMIC DNA]</scope>
    <source>
        <strain evidence="1 2">WD2A32</strain>
    </source>
</reference>
<gene>
    <name evidence="1" type="ORF">DRB17_04300</name>
</gene>
<dbReference type="InterPro" id="IPR052546">
    <property type="entry name" value="Transposase_8_domain"/>
</dbReference>
<keyword evidence="2" id="KW-1185">Reference proteome</keyword>
<accession>A0A369TDT4</accession>
<dbReference type="InterPro" id="IPR009057">
    <property type="entry name" value="Homeodomain-like_sf"/>
</dbReference>
<dbReference type="PANTHER" id="PTHR33609">
    <property type="entry name" value="LOW CALCIUM RESPONSE LOCUS PROTEIN S"/>
    <property type="match status" value="1"/>
</dbReference>
<dbReference type="PANTHER" id="PTHR33609:SF1">
    <property type="entry name" value="TRANSPOSASE"/>
    <property type="match status" value="1"/>
</dbReference>
<dbReference type="Proteomes" id="UP000253941">
    <property type="component" value="Unassembled WGS sequence"/>
</dbReference>
<proteinExistence type="predicted"/>
<dbReference type="AlphaFoldDB" id="A0A369TDT4"/>
<evidence type="ECO:0000313" key="2">
    <source>
        <dbReference type="Proteomes" id="UP000253941"/>
    </source>
</evidence>
<dbReference type="GO" id="GO:0006313">
    <property type="term" value="P:DNA transposition"/>
    <property type="evidence" value="ECO:0007669"/>
    <property type="project" value="InterPro"/>
</dbReference>
<dbReference type="InterPro" id="IPR002514">
    <property type="entry name" value="Transposase_8"/>
</dbReference>